<name>A0A6B2JVK8_9RHOB</name>
<protein>
    <submittedName>
        <fullName evidence="2">Uncharacterized protein</fullName>
    </submittedName>
</protein>
<keyword evidence="1" id="KW-1133">Transmembrane helix</keyword>
<dbReference type="RefSeq" id="WP_163888893.1">
    <property type="nucleotide sequence ID" value="NZ_JAAFYS010000001.1"/>
</dbReference>
<gene>
    <name evidence="2" type="ORF">GZA08_00370</name>
</gene>
<keyword evidence="3" id="KW-1185">Reference proteome</keyword>
<dbReference type="Proteomes" id="UP000474757">
    <property type="component" value="Unassembled WGS sequence"/>
</dbReference>
<evidence type="ECO:0000256" key="1">
    <source>
        <dbReference type="SAM" id="Phobius"/>
    </source>
</evidence>
<reference evidence="2 3" key="1">
    <citation type="submission" date="2020-02" db="EMBL/GenBank/DDBJ databases">
        <title>Pseudoroseicyclus tamarix, sp. nov., isolated from offshore sediment of a Tamarix chinensis forest.</title>
        <authorList>
            <person name="Gai Y."/>
        </authorList>
    </citation>
    <scope>NUCLEOTIDE SEQUENCE [LARGE SCALE GENOMIC DNA]</scope>
    <source>
        <strain evidence="2 3">CLL3-39</strain>
    </source>
</reference>
<keyword evidence="1" id="KW-0812">Transmembrane</keyword>
<feature type="transmembrane region" description="Helical" evidence="1">
    <location>
        <begin position="6"/>
        <end position="25"/>
    </location>
</feature>
<proteinExistence type="predicted"/>
<dbReference type="AlphaFoldDB" id="A0A6B2JVK8"/>
<evidence type="ECO:0000313" key="3">
    <source>
        <dbReference type="Proteomes" id="UP000474757"/>
    </source>
</evidence>
<dbReference type="EMBL" id="JAAGAB010000001">
    <property type="protein sequence ID" value="NDU99421.1"/>
    <property type="molecule type" value="Genomic_DNA"/>
</dbReference>
<sequence>MDADLTFVIGVVIGLLSIPSLFGGLMDRRVPIMALVMLVLSAGLIAYAATQNPGAYSIQTVPDAFVRVIGDVIN</sequence>
<feature type="transmembrane region" description="Helical" evidence="1">
    <location>
        <begin position="32"/>
        <end position="50"/>
    </location>
</feature>
<keyword evidence="1" id="KW-0472">Membrane</keyword>
<evidence type="ECO:0000313" key="2">
    <source>
        <dbReference type="EMBL" id="NDU99421.1"/>
    </source>
</evidence>
<comment type="caution">
    <text evidence="2">The sequence shown here is derived from an EMBL/GenBank/DDBJ whole genome shotgun (WGS) entry which is preliminary data.</text>
</comment>
<organism evidence="2 3">
    <name type="scientific">Pseudoroseicyclus tamaricis</name>
    <dbReference type="NCBI Taxonomy" id="2705421"/>
    <lineage>
        <taxon>Bacteria</taxon>
        <taxon>Pseudomonadati</taxon>
        <taxon>Pseudomonadota</taxon>
        <taxon>Alphaproteobacteria</taxon>
        <taxon>Rhodobacterales</taxon>
        <taxon>Paracoccaceae</taxon>
        <taxon>Pseudoroseicyclus</taxon>
    </lineage>
</organism>
<accession>A0A6B2JVK8</accession>